<evidence type="ECO:0000259" key="2">
    <source>
        <dbReference type="Pfam" id="PF08223"/>
    </source>
</evidence>
<evidence type="ECO:0000313" key="3">
    <source>
        <dbReference type="EMBL" id="MBL0372153.1"/>
    </source>
</evidence>
<dbReference type="PANTHER" id="PTHR30319">
    <property type="entry name" value="PHENYLACETIC ACID REGULATOR-RELATED TRANSCRIPTIONAL REPRESSOR"/>
    <property type="match status" value="1"/>
</dbReference>
<gene>
    <name evidence="3" type="ORF">JJB09_08935</name>
</gene>
<sequence>MPTHSSDFEREAADLIDRIVLESPLKAAGFIVTIYGDVVDPRGDVVWVGNLIETCARVGISDTLVRTAVSRLVSSEQLVGERAGRRSYYRLSDAAGKEFSHAAQILFAHRDERDWNFVHVPDSAGGELIPALERAGYARLNSQMLVGPRKPDFAQPVLIFEAKVASDHAELQAFAAGYWDLKPHAAAYQKFLGQFAPVEALLADDLQPSAETCLVIRLLLVHRFRSVVLRDPRLPPEALPDDWPGFEARQLFERLYKLLSRSADEHVAETFVNGSGPLPKVTEATQARFGSVGP</sequence>
<dbReference type="Gene3D" id="1.20.58.1460">
    <property type="match status" value="1"/>
</dbReference>
<dbReference type="Pfam" id="PF07848">
    <property type="entry name" value="PaaX"/>
    <property type="match status" value="1"/>
</dbReference>
<dbReference type="RefSeq" id="WP_201656299.1">
    <property type="nucleotide sequence ID" value="NZ_JAEQNC010000004.1"/>
</dbReference>
<dbReference type="Proteomes" id="UP000633219">
    <property type="component" value="Unassembled WGS sequence"/>
</dbReference>
<accession>A0A936YMC0</accession>
<protein>
    <submittedName>
        <fullName evidence="3">PaaX family transcriptional regulator</fullName>
    </submittedName>
</protein>
<dbReference type="PANTHER" id="PTHR30319:SF1">
    <property type="entry name" value="TRANSCRIPTIONAL REPRESSOR PAAX"/>
    <property type="match status" value="1"/>
</dbReference>
<dbReference type="GO" id="GO:0006351">
    <property type="term" value="P:DNA-templated transcription"/>
    <property type="evidence" value="ECO:0007669"/>
    <property type="project" value="InterPro"/>
</dbReference>
<evidence type="ECO:0000313" key="4">
    <source>
        <dbReference type="Proteomes" id="UP000633219"/>
    </source>
</evidence>
<evidence type="ECO:0000259" key="1">
    <source>
        <dbReference type="Pfam" id="PF07848"/>
    </source>
</evidence>
<dbReference type="EMBL" id="JAEQNC010000004">
    <property type="protein sequence ID" value="MBL0372153.1"/>
    <property type="molecule type" value="Genomic_DNA"/>
</dbReference>
<dbReference type="InterPro" id="IPR011965">
    <property type="entry name" value="PaaX_trns_reg"/>
</dbReference>
<feature type="domain" description="Transcriptional repressor PaaX-like N-terminal" evidence="1">
    <location>
        <begin position="27"/>
        <end position="94"/>
    </location>
</feature>
<dbReference type="AlphaFoldDB" id="A0A936YMC0"/>
<reference evidence="3" key="1">
    <citation type="submission" date="2021-01" db="EMBL/GenBank/DDBJ databases">
        <title>Rhizobium sp. strain KVB221 16S ribosomal RNA gene Genome sequencing and assembly.</title>
        <authorList>
            <person name="Kang M."/>
        </authorList>
    </citation>
    <scope>NUCLEOTIDE SEQUENCE</scope>
    <source>
        <strain evidence="3">KVB221</strain>
    </source>
</reference>
<dbReference type="Gene3D" id="1.10.10.10">
    <property type="entry name" value="Winged helix-like DNA-binding domain superfamily/Winged helix DNA-binding domain"/>
    <property type="match status" value="1"/>
</dbReference>
<keyword evidence="4" id="KW-1185">Reference proteome</keyword>
<proteinExistence type="predicted"/>
<organism evidence="3 4">
    <name type="scientific">Rhizobium setariae</name>
    <dbReference type="NCBI Taxonomy" id="2801340"/>
    <lineage>
        <taxon>Bacteria</taxon>
        <taxon>Pseudomonadati</taxon>
        <taxon>Pseudomonadota</taxon>
        <taxon>Alphaproteobacteria</taxon>
        <taxon>Hyphomicrobiales</taxon>
        <taxon>Rhizobiaceae</taxon>
        <taxon>Rhizobium/Agrobacterium group</taxon>
        <taxon>Rhizobium</taxon>
    </lineage>
</organism>
<dbReference type="InterPro" id="IPR036388">
    <property type="entry name" value="WH-like_DNA-bd_sf"/>
</dbReference>
<feature type="domain" description="Transcriptional repressor PaaX-like C-terminal" evidence="2">
    <location>
        <begin position="179"/>
        <end position="268"/>
    </location>
</feature>
<dbReference type="Pfam" id="PF08223">
    <property type="entry name" value="PaaX_C"/>
    <property type="match status" value="1"/>
</dbReference>
<comment type="caution">
    <text evidence="3">The sequence shown here is derived from an EMBL/GenBank/DDBJ whole genome shotgun (WGS) entry which is preliminary data.</text>
</comment>
<dbReference type="InterPro" id="IPR012906">
    <property type="entry name" value="PaaX-like_N"/>
</dbReference>
<dbReference type="PIRSF" id="PIRSF020623">
    <property type="entry name" value="PaaX"/>
    <property type="match status" value="1"/>
</dbReference>
<name>A0A936YMC0_9HYPH</name>
<dbReference type="InterPro" id="IPR013225">
    <property type="entry name" value="PaaX_C"/>
</dbReference>